<evidence type="ECO:0000313" key="1">
    <source>
        <dbReference type="EMBL" id="PYZ93511.1"/>
    </source>
</evidence>
<name>A0A323TES2_9BACI</name>
<dbReference type="Pfam" id="PF14398">
    <property type="entry name" value="ATPgrasp_YheCD"/>
    <property type="match status" value="1"/>
</dbReference>
<evidence type="ECO:0000313" key="2">
    <source>
        <dbReference type="Proteomes" id="UP000248214"/>
    </source>
</evidence>
<protein>
    <recommendedName>
        <fullName evidence="3">ATP-grasp domain-containing protein</fullName>
    </recommendedName>
</protein>
<proteinExistence type="predicted"/>
<dbReference type="SUPFAM" id="SSF56059">
    <property type="entry name" value="Glutathione synthetase ATP-binding domain-like"/>
    <property type="match status" value="1"/>
</dbReference>
<accession>A0A323TES2</accession>
<dbReference type="EMBL" id="PDOD01000002">
    <property type="protein sequence ID" value="PYZ93511.1"/>
    <property type="molecule type" value="Genomic_DNA"/>
</dbReference>
<sequence>MIIKKQKQEVSMINVKWITMNDHTDICFPESFKKTYSMTRKRVKFKFGTWIRTLNVTYKKDLPVDVIALSDRLQDDLFIPEDLLFEMKLTKNTMQIGPMILWIAAATHERLDQRLVNLEKRINNFVKVRGMICVCAEEGINIENKKIEGYYYRPDDELEGSKWVKAVFHYPGGIFKRVPLSKKVNDHLNETTKGKMFNSYFFNKWEMWKWLSKDKNLVKHLPYTEKLMNVDQISRMLEAYPSVYIKPSKGSEGKRIMKLEKQNHPFNILKRTKPVISIKDDTNNEENLQHIENHPLVQKSLNSSRQYLIQQGVPTKYKSSQVDFRIYMLKNSNFKWESMGITARVSEKNSIITNLRRLAYWQNGREALKSIYGLKEEEAVILERKVVKICKRACRIADEKGNYGDFAIDFVIDKDLHMWILEMNLRQVYPVEDPAFEPKVKSTPFSYAMSLDGFPENLSVN</sequence>
<organism evidence="1 2">
    <name type="scientific">Salipaludibacillus keqinensis</name>
    <dbReference type="NCBI Taxonomy" id="2045207"/>
    <lineage>
        <taxon>Bacteria</taxon>
        <taxon>Bacillati</taxon>
        <taxon>Bacillota</taxon>
        <taxon>Bacilli</taxon>
        <taxon>Bacillales</taxon>
        <taxon>Bacillaceae</taxon>
    </lineage>
</organism>
<keyword evidence="2" id="KW-1185">Reference proteome</keyword>
<reference evidence="1 2" key="1">
    <citation type="submission" date="2017-10" db="EMBL/GenBank/DDBJ databases">
        <title>Bacillus sp. nov., a halophilic bacterium isolated from a Keqin Lake.</title>
        <authorList>
            <person name="Wang H."/>
        </authorList>
    </citation>
    <scope>NUCLEOTIDE SEQUENCE [LARGE SCALE GENOMIC DNA]</scope>
    <source>
        <strain evidence="1 2">KQ-12</strain>
    </source>
</reference>
<gene>
    <name evidence="1" type="ORF">CR194_10095</name>
</gene>
<comment type="caution">
    <text evidence="1">The sequence shown here is derived from an EMBL/GenBank/DDBJ whole genome shotgun (WGS) entry which is preliminary data.</text>
</comment>
<dbReference type="AlphaFoldDB" id="A0A323TES2"/>
<dbReference type="Proteomes" id="UP000248214">
    <property type="component" value="Unassembled WGS sequence"/>
</dbReference>
<dbReference type="InterPro" id="IPR026838">
    <property type="entry name" value="YheC/D"/>
</dbReference>
<evidence type="ECO:0008006" key="3">
    <source>
        <dbReference type="Google" id="ProtNLM"/>
    </source>
</evidence>